<dbReference type="Proteomes" id="UP000032726">
    <property type="component" value="Chromosome"/>
</dbReference>
<dbReference type="STRING" id="516051.VC82_345"/>
<feature type="chain" id="PRO_5002300209" description="Outer membrane protein beta-barrel domain-containing protein" evidence="1">
    <location>
        <begin position="21"/>
        <end position="172"/>
    </location>
</feature>
<protein>
    <recommendedName>
        <fullName evidence="4">Outer membrane protein beta-barrel domain-containing protein</fullName>
    </recommendedName>
</protein>
<name>A0A0D5YQ95_9FLAO</name>
<organism evidence="2 3">
    <name type="scientific">Flagellimonas lutaonensis</name>
    <dbReference type="NCBI Taxonomy" id="516051"/>
    <lineage>
        <taxon>Bacteria</taxon>
        <taxon>Pseudomonadati</taxon>
        <taxon>Bacteroidota</taxon>
        <taxon>Flavobacteriia</taxon>
        <taxon>Flavobacteriales</taxon>
        <taxon>Flavobacteriaceae</taxon>
        <taxon>Flagellimonas</taxon>
    </lineage>
</organism>
<accession>A0A0D5YQ95</accession>
<dbReference type="OrthoDB" id="1492374at2"/>
<keyword evidence="1" id="KW-0732">Signal</keyword>
<evidence type="ECO:0000313" key="2">
    <source>
        <dbReference type="EMBL" id="AKA34028.1"/>
    </source>
</evidence>
<reference evidence="2 3" key="1">
    <citation type="submission" date="2015-03" db="EMBL/GenBank/DDBJ databases">
        <title>Complete genome sequence of Muricauda lutaonensis CC-HSB-11T, isolated from a coastal hot spring.</title>
        <authorList>
            <person name="Kim K.M."/>
        </authorList>
    </citation>
    <scope>NUCLEOTIDE SEQUENCE [LARGE SCALE GENOMIC DNA]</scope>
    <source>
        <strain evidence="2 3">CC-HSB-11</strain>
    </source>
</reference>
<feature type="signal peptide" evidence="1">
    <location>
        <begin position="1"/>
        <end position="20"/>
    </location>
</feature>
<sequence length="172" mass="18056">MRKATTTFFMCLLAIFCAEAQVDRDSFRAGFHAQLPIGDAGDVSSFGLGLDLAYHVGVNKLIDLGVATGFTNAFGKTETVSGGGITIEAEFDNVQFLPIAALVRLYPTKGVNFGADVGYAVGISSGNDGGLYYRPTLAFTISGTTELALSYTGVELDGGSWNTVNAGVLFLF</sequence>
<evidence type="ECO:0000256" key="1">
    <source>
        <dbReference type="SAM" id="SignalP"/>
    </source>
</evidence>
<dbReference type="EMBL" id="CP011071">
    <property type="protein sequence ID" value="AKA34028.1"/>
    <property type="molecule type" value="Genomic_DNA"/>
</dbReference>
<keyword evidence="3" id="KW-1185">Reference proteome</keyword>
<gene>
    <name evidence="2" type="ORF">VC82_345</name>
</gene>
<evidence type="ECO:0008006" key="4">
    <source>
        <dbReference type="Google" id="ProtNLM"/>
    </source>
</evidence>
<evidence type="ECO:0000313" key="3">
    <source>
        <dbReference type="Proteomes" id="UP000032726"/>
    </source>
</evidence>
<proteinExistence type="predicted"/>
<dbReference type="AlphaFoldDB" id="A0A0D5YQ95"/>
<dbReference type="KEGG" id="mlt:VC82_345"/>
<dbReference type="HOGENOM" id="CLU_116186_0_0_10"/>
<dbReference type="RefSeq" id="WP_052698856.1">
    <property type="nucleotide sequence ID" value="NZ_CP011071.1"/>
</dbReference>